<gene>
    <name evidence="3" type="ORF">ONE63_002663</name>
</gene>
<dbReference type="GO" id="GO:0005634">
    <property type="term" value="C:nucleus"/>
    <property type="evidence" value="ECO:0007669"/>
    <property type="project" value="TreeGrafter"/>
</dbReference>
<accession>A0AAV7XF12</accession>
<comment type="caution">
    <text evidence="3">The sequence shown here is derived from an EMBL/GenBank/DDBJ whole genome shotgun (WGS) entry which is preliminary data.</text>
</comment>
<sequence>MFSYCRLFTTSDCSFPVLKDISPFCRIRPVFCASAIVVIVLRFVQLFKFITMPKRQKVALTIHNAGHPNSRRAQKLFKNSAKQVTREKSKMATAIKHNVIGEKILWFRDRIPPDVTVCSKTFVDELLQQYLGRFDEEMEQIKIKHSIGHRGRQHASREDMIRHTQQTERKEYNTCGLEIPNLLDEAQVKVLQEWTGELRFLQNFKLVRLGKKHLQESVPDSTMETSESSNNTTTAIANEKTVQDDEKME</sequence>
<evidence type="ECO:0000256" key="1">
    <source>
        <dbReference type="ARBA" id="ARBA00034127"/>
    </source>
</evidence>
<dbReference type="FunFam" id="1.20.1440.170:FF:000001">
    <property type="entry name" value="Translation machinery-associated 16 homolog"/>
    <property type="match status" value="1"/>
</dbReference>
<dbReference type="Gene3D" id="1.20.1440.170">
    <property type="entry name" value="Translation machinery-associated protein 16-like"/>
    <property type="match status" value="1"/>
</dbReference>
<dbReference type="AlphaFoldDB" id="A0AAV7XF12"/>
<dbReference type="Proteomes" id="UP001075354">
    <property type="component" value="Chromosome 12"/>
</dbReference>
<keyword evidence="4" id="KW-1185">Reference proteome</keyword>
<evidence type="ECO:0000313" key="4">
    <source>
        <dbReference type="Proteomes" id="UP001075354"/>
    </source>
</evidence>
<proteinExistence type="inferred from homology"/>
<evidence type="ECO:0008006" key="5">
    <source>
        <dbReference type="Google" id="ProtNLM"/>
    </source>
</evidence>
<organism evidence="3 4">
    <name type="scientific">Megalurothrips usitatus</name>
    <name type="common">bean blossom thrips</name>
    <dbReference type="NCBI Taxonomy" id="439358"/>
    <lineage>
        <taxon>Eukaryota</taxon>
        <taxon>Metazoa</taxon>
        <taxon>Ecdysozoa</taxon>
        <taxon>Arthropoda</taxon>
        <taxon>Hexapoda</taxon>
        <taxon>Insecta</taxon>
        <taxon>Pterygota</taxon>
        <taxon>Neoptera</taxon>
        <taxon>Paraneoptera</taxon>
        <taxon>Thysanoptera</taxon>
        <taxon>Terebrantia</taxon>
        <taxon>Thripoidea</taxon>
        <taxon>Thripidae</taxon>
        <taxon>Megalurothrips</taxon>
    </lineage>
</organism>
<dbReference type="EMBL" id="JAPTSV010000012">
    <property type="protein sequence ID" value="KAJ1522374.1"/>
    <property type="molecule type" value="Genomic_DNA"/>
</dbReference>
<dbReference type="InterPro" id="IPR021346">
    <property type="entry name" value="Tma16"/>
</dbReference>
<feature type="region of interest" description="Disordered" evidence="2">
    <location>
        <begin position="215"/>
        <end position="249"/>
    </location>
</feature>
<dbReference type="Pfam" id="PF11176">
    <property type="entry name" value="Tma16"/>
    <property type="match status" value="1"/>
</dbReference>
<feature type="compositionally biased region" description="Low complexity" evidence="2">
    <location>
        <begin position="221"/>
        <end position="234"/>
    </location>
</feature>
<dbReference type="PANTHER" id="PTHR13349:SF2">
    <property type="entry name" value="TRANSLATION MACHINERY-ASSOCIATED PROTEIN 16"/>
    <property type="match status" value="1"/>
</dbReference>
<dbReference type="InterPro" id="IPR038356">
    <property type="entry name" value="Tma16_sf"/>
</dbReference>
<evidence type="ECO:0000256" key="2">
    <source>
        <dbReference type="SAM" id="MobiDB-lite"/>
    </source>
</evidence>
<evidence type="ECO:0000313" key="3">
    <source>
        <dbReference type="EMBL" id="KAJ1522374.1"/>
    </source>
</evidence>
<comment type="similarity">
    <text evidence="1">Belongs to the TMA16 family.</text>
</comment>
<dbReference type="PANTHER" id="PTHR13349">
    <property type="entry name" value="TRANSLATION MACHINERY-ASSOCIATED PROTEIN 16"/>
    <property type="match status" value="1"/>
</dbReference>
<protein>
    <recommendedName>
        <fullName evidence="5">Translation machinery-associated protein 16</fullName>
    </recommendedName>
</protein>
<reference evidence="3" key="1">
    <citation type="submission" date="2022-12" db="EMBL/GenBank/DDBJ databases">
        <title>Chromosome-level genome assembly of the bean flower thrips Megalurothrips usitatus.</title>
        <authorList>
            <person name="Ma L."/>
            <person name="Liu Q."/>
            <person name="Li H."/>
            <person name="Cai W."/>
        </authorList>
    </citation>
    <scope>NUCLEOTIDE SEQUENCE</scope>
    <source>
        <strain evidence="3">Cailab_2022a</strain>
    </source>
</reference>
<name>A0AAV7XF12_9NEOP</name>